<organism evidence="1 2">
    <name type="scientific">Pantoea latae</name>
    <dbReference type="NCBI Taxonomy" id="1964541"/>
    <lineage>
        <taxon>Bacteria</taxon>
        <taxon>Pseudomonadati</taxon>
        <taxon>Pseudomonadota</taxon>
        <taxon>Gammaproteobacteria</taxon>
        <taxon>Enterobacterales</taxon>
        <taxon>Erwiniaceae</taxon>
        <taxon>Pantoea</taxon>
    </lineage>
</organism>
<dbReference type="EMBL" id="MWUE01000017">
    <property type="protein sequence ID" value="OQP33204.1"/>
    <property type="molecule type" value="Genomic_DNA"/>
</dbReference>
<proteinExistence type="predicted"/>
<reference evidence="1 2" key="1">
    <citation type="submission" date="2017-02" db="EMBL/GenBank/DDBJ databases">
        <title>Whole genome shotgun sequence of Pantoea agglomerans strain AS1 isolated from a cycad, Zamia floridana in Central Florida, USA.</title>
        <authorList>
            <person name="Lata P."/>
            <person name="Govindarajan S."/>
            <person name="Qi F."/>
            <person name="Li J.-L."/>
            <person name="Maurya S.K."/>
            <person name="Sahoo M.K."/>
        </authorList>
    </citation>
    <scope>NUCLEOTIDE SEQUENCE [LARGE SCALE GENOMIC DNA]</scope>
    <source>
        <strain evidence="1 2">AS1</strain>
    </source>
</reference>
<gene>
    <name evidence="1" type="ORF">B2J69_11655</name>
</gene>
<sequence>MKKLLLLMAIPFCSSGKIIPEINTPDSFSKLSFDQLTLHRGNYLADAVDCKIISLKLFHPADNNKYPPSTSWLCLFAVDAFSNGYGPGQVLPEKIYFDKKTGLWKKKSYTLNRESKQRSLEFYGIKSLSELQPLDLYNIQSVNACGYAVVNRNIPLREKQKGVKKKLSFCLIQNQSYSAFCGFGSIVNLIDGKEVDFTPYMLKSLETVEMGLPEKSNDQQ</sequence>
<dbReference type="Proteomes" id="UP000192769">
    <property type="component" value="Unassembled WGS sequence"/>
</dbReference>
<accession>A0A1V9DHJ9</accession>
<dbReference type="AlphaFoldDB" id="A0A1V9DHJ9"/>
<name>A0A1V9DHJ9_9GAMM</name>
<protein>
    <submittedName>
        <fullName evidence="1">Uncharacterized protein</fullName>
    </submittedName>
</protein>
<evidence type="ECO:0000313" key="2">
    <source>
        <dbReference type="Proteomes" id="UP000192769"/>
    </source>
</evidence>
<evidence type="ECO:0000313" key="1">
    <source>
        <dbReference type="EMBL" id="OQP33204.1"/>
    </source>
</evidence>
<comment type="caution">
    <text evidence="1">The sequence shown here is derived from an EMBL/GenBank/DDBJ whole genome shotgun (WGS) entry which is preliminary data.</text>
</comment>
<dbReference type="OrthoDB" id="6545863at2"/>
<dbReference type="RefSeq" id="WP_081139457.1">
    <property type="nucleotide sequence ID" value="NZ_MWUE01000017.1"/>
</dbReference>
<keyword evidence="2" id="KW-1185">Reference proteome</keyword>